<organism evidence="16 17">
    <name type="scientific">Candidatus Wallbacteria bacterium GWC2_49_35</name>
    <dbReference type="NCBI Taxonomy" id="1817813"/>
    <lineage>
        <taxon>Bacteria</taxon>
        <taxon>Candidatus Walliibacteriota</taxon>
    </lineage>
</organism>
<dbReference type="InterPro" id="IPR037006">
    <property type="entry name" value="CheA-like_homodim_sf"/>
</dbReference>
<accession>A0A1F7WRF1</accession>
<keyword evidence="6" id="KW-0808">Transferase</keyword>
<evidence type="ECO:0000256" key="5">
    <source>
        <dbReference type="ARBA" id="ARBA00022553"/>
    </source>
</evidence>
<dbReference type="Gene3D" id="2.30.30.40">
    <property type="entry name" value="SH3 Domains"/>
    <property type="match status" value="1"/>
</dbReference>
<dbReference type="SUPFAM" id="SSF50341">
    <property type="entry name" value="CheW-like"/>
    <property type="match status" value="1"/>
</dbReference>
<dbReference type="STRING" id="1817813.A2008_01140"/>
<dbReference type="Pfam" id="PF01627">
    <property type="entry name" value="Hpt"/>
    <property type="match status" value="2"/>
</dbReference>
<dbReference type="Pfam" id="PF02895">
    <property type="entry name" value="H-kinase_dim"/>
    <property type="match status" value="1"/>
</dbReference>
<dbReference type="SUPFAM" id="SSF47226">
    <property type="entry name" value="Histidine-containing phosphotransfer domain, HPT domain"/>
    <property type="match status" value="2"/>
</dbReference>
<dbReference type="InterPro" id="IPR002545">
    <property type="entry name" value="CheW-lke_dom"/>
</dbReference>
<evidence type="ECO:0000313" key="16">
    <source>
        <dbReference type="EMBL" id="OGM05351.1"/>
    </source>
</evidence>
<dbReference type="PANTHER" id="PTHR43395">
    <property type="entry name" value="SENSOR HISTIDINE KINASE CHEA"/>
    <property type="match status" value="1"/>
</dbReference>
<dbReference type="SMART" id="SM00073">
    <property type="entry name" value="HPT"/>
    <property type="match status" value="2"/>
</dbReference>
<evidence type="ECO:0000256" key="7">
    <source>
        <dbReference type="ARBA" id="ARBA00022741"/>
    </source>
</evidence>
<dbReference type="InterPro" id="IPR037052">
    <property type="entry name" value="CheA-like_P2_sf"/>
</dbReference>
<feature type="domain" description="HPt" evidence="15">
    <location>
        <begin position="297"/>
        <end position="401"/>
    </location>
</feature>
<evidence type="ECO:0000256" key="3">
    <source>
        <dbReference type="ARBA" id="ARBA00021495"/>
    </source>
</evidence>
<evidence type="ECO:0000256" key="12">
    <source>
        <dbReference type="SAM" id="MobiDB-lite"/>
    </source>
</evidence>
<dbReference type="GO" id="GO:0005524">
    <property type="term" value="F:ATP binding"/>
    <property type="evidence" value="ECO:0007669"/>
    <property type="project" value="UniProtKB-KW"/>
</dbReference>
<feature type="domain" description="CheW-like" evidence="14">
    <location>
        <begin position="958"/>
        <end position="1092"/>
    </location>
</feature>
<dbReference type="GO" id="GO:0006935">
    <property type="term" value="P:chemotaxis"/>
    <property type="evidence" value="ECO:0007669"/>
    <property type="project" value="UniProtKB-KW"/>
</dbReference>
<dbReference type="SMART" id="SM01231">
    <property type="entry name" value="H-kinase_dim"/>
    <property type="match status" value="1"/>
</dbReference>
<dbReference type="InterPro" id="IPR004358">
    <property type="entry name" value="Sig_transdc_His_kin-like_C"/>
</dbReference>
<name>A0A1F7WRF1_9BACT</name>
<dbReference type="Gene3D" id="1.10.287.560">
    <property type="entry name" value="Histidine kinase CheA-like, homodimeric domain"/>
    <property type="match status" value="1"/>
</dbReference>
<evidence type="ECO:0000256" key="4">
    <source>
        <dbReference type="ARBA" id="ARBA00022500"/>
    </source>
</evidence>
<dbReference type="SMART" id="SM00387">
    <property type="entry name" value="HATPase_c"/>
    <property type="match status" value="1"/>
</dbReference>
<keyword evidence="9" id="KW-0067">ATP-binding</keyword>
<dbReference type="SUPFAM" id="SSF55052">
    <property type="entry name" value="CheY-binding domain of CheA"/>
    <property type="match status" value="1"/>
</dbReference>
<dbReference type="Gene3D" id="1.20.120.160">
    <property type="entry name" value="HPT domain"/>
    <property type="match status" value="2"/>
</dbReference>
<evidence type="ECO:0000256" key="9">
    <source>
        <dbReference type="ARBA" id="ARBA00022840"/>
    </source>
</evidence>
<dbReference type="EMBL" id="MGFH01000117">
    <property type="protein sequence ID" value="OGM05351.1"/>
    <property type="molecule type" value="Genomic_DNA"/>
</dbReference>
<dbReference type="Pfam" id="PF02518">
    <property type="entry name" value="HATPase_c"/>
    <property type="match status" value="1"/>
</dbReference>
<evidence type="ECO:0000256" key="10">
    <source>
        <dbReference type="ARBA" id="ARBA00023012"/>
    </source>
</evidence>
<comment type="catalytic activity">
    <reaction evidence="1">
        <text>ATP + protein L-histidine = ADP + protein N-phospho-L-histidine.</text>
        <dbReference type="EC" id="2.7.13.3"/>
    </reaction>
</comment>
<feature type="region of interest" description="Disordered" evidence="12">
    <location>
        <begin position="676"/>
        <end position="697"/>
    </location>
</feature>
<dbReference type="SUPFAM" id="SSF55874">
    <property type="entry name" value="ATPase domain of HSP90 chaperone/DNA topoisomerase II/histidine kinase"/>
    <property type="match status" value="1"/>
</dbReference>
<sequence>MPLNDDLRESLELFLAESGDYLELLNSELLKLEKTKNRESETESINNMFRAAHSIKGMSGMMGYSKINRLTHKMENLMDAIRQGKQKFTDDAVEVLFRCFDLLTALIGAVASGEPDDESVSIENVIKDIECIMESKTPASKKAAQAAPAPPAANNAAASGGGMPQANVTLSISSGIRETLGEFDDLNLFIAEHSSDNVFEISFLIGRDCFQHNTSPQDLLDLLKESGDIVFLAPYLKNLPEISRIDLQNDDIKINLVYQTKESSEEITKKAGAGLMSVRDLRMPLPQAAENKAAAFSTIDRAAYIDVFIQETYDEIEQMNEALLLLEKDPQNSEYISTVLRVMHSVKSSSAALGFNNISALAHVAESLLVLIKNRQSMVDSELISVLLSVADKVKTVLAAAKQNGPEIDFNDEIDRLKGINAAYESAGPDGRTAAAALETREASTMPELRLNEYENAVVAEAAETGKKILRIDVSIESDSPMKAMRYLLVLSNFKENGDVIKVFPETEDEFEKLNAENFAFLFITSETDNSKIIKFGDIDLIREVKAEEYTVNGRSDAKNEKADSVSASGAPKTKAAFEKAPSGALVPADSDGIGSTANQTLRVDLGKLDNLINLIGELVIIKANFLQISNQLNKIFQNKKFIFYMEDIIYNIERKKDELISETADFAKSMQTISSVPRHDAEGKREKGRAKIEKRSASPDHSEIINRLLMNNDKNSMFLENSLPTLKLVLNELKSLFRNESYILDFNAASYKLGKIINNLQTGIMDTRMVPVGQLFKRFQRVVRDLAKAQGKRVNLEIRGEETELDKKVIDELGNPLTHIIRNSVDHALETPEERLKAGKSDTGTIILNAYHEGSNICIDVQDDGRGISSEKIMKKAVEKGIITETEAASLSKREIVNLIFMAGFSTAEKVTDISGRGVGMDIVKKAIENLKGSININTEEGAGTLITIRLPLTLAILSALLVKIDDAIFAIPLESVLEITKVPCRQVHTVEGELTVTLRNKILSVTQLSEAIGIPQKAKIDQALTIVVICSSNKQIGICVDELVGKEEIVIKSLSEDFKCVEGISGASVLGDGTVSLILDVPAVIKRIIKQ</sequence>
<evidence type="ECO:0000259" key="14">
    <source>
        <dbReference type="PROSITE" id="PS50851"/>
    </source>
</evidence>
<dbReference type="InterPro" id="IPR008207">
    <property type="entry name" value="Sig_transdc_His_kin_Hpt_dom"/>
</dbReference>
<dbReference type="PROSITE" id="PS50894">
    <property type="entry name" value="HPT"/>
    <property type="match status" value="2"/>
</dbReference>
<keyword evidence="8" id="KW-0418">Kinase</keyword>
<evidence type="ECO:0000256" key="11">
    <source>
        <dbReference type="PROSITE-ProRule" id="PRU00110"/>
    </source>
</evidence>
<dbReference type="CDD" id="cd00731">
    <property type="entry name" value="CheA_reg"/>
    <property type="match status" value="1"/>
</dbReference>
<feature type="modified residue" description="Phosphohistidine" evidence="11">
    <location>
        <position position="53"/>
    </location>
</feature>
<dbReference type="GO" id="GO:0005737">
    <property type="term" value="C:cytoplasm"/>
    <property type="evidence" value="ECO:0007669"/>
    <property type="project" value="InterPro"/>
</dbReference>
<dbReference type="CDD" id="cd16916">
    <property type="entry name" value="HATPase_CheA-like"/>
    <property type="match status" value="1"/>
</dbReference>
<keyword evidence="10" id="KW-0902">Two-component regulatory system</keyword>
<dbReference type="PRINTS" id="PR00344">
    <property type="entry name" value="BCTRLSENSOR"/>
</dbReference>
<dbReference type="Proteomes" id="UP000178735">
    <property type="component" value="Unassembled WGS sequence"/>
</dbReference>
<dbReference type="AlphaFoldDB" id="A0A1F7WRF1"/>
<evidence type="ECO:0000313" key="17">
    <source>
        <dbReference type="Proteomes" id="UP000178735"/>
    </source>
</evidence>
<keyword evidence="7" id="KW-0547">Nucleotide-binding</keyword>
<dbReference type="Pfam" id="PF01584">
    <property type="entry name" value="CheW"/>
    <property type="match status" value="1"/>
</dbReference>
<dbReference type="InterPro" id="IPR036641">
    <property type="entry name" value="HPT_dom_sf"/>
</dbReference>
<evidence type="ECO:0000256" key="8">
    <source>
        <dbReference type="ARBA" id="ARBA00022777"/>
    </source>
</evidence>
<dbReference type="EC" id="2.7.13.3" evidence="2"/>
<feature type="domain" description="HPt" evidence="15">
    <location>
        <begin position="3"/>
        <end position="110"/>
    </location>
</feature>
<dbReference type="InterPro" id="IPR036890">
    <property type="entry name" value="HATPase_C_sf"/>
</dbReference>
<dbReference type="InterPro" id="IPR010808">
    <property type="entry name" value="CheA_P2-bd"/>
</dbReference>
<dbReference type="InterPro" id="IPR035891">
    <property type="entry name" value="CheY-binding_CheA"/>
</dbReference>
<dbReference type="Gene3D" id="3.30.70.1110">
    <property type="entry name" value="Histidine kinase CheA-like, P2 response regulator-binding domain"/>
    <property type="match status" value="1"/>
</dbReference>
<dbReference type="InterPro" id="IPR036061">
    <property type="entry name" value="CheW-like_dom_sf"/>
</dbReference>
<dbReference type="CDD" id="cd00088">
    <property type="entry name" value="HPT"/>
    <property type="match status" value="1"/>
</dbReference>
<protein>
    <recommendedName>
        <fullName evidence="3">Chemotaxis protein CheA</fullName>
        <ecNumber evidence="2">2.7.13.3</ecNumber>
    </recommendedName>
</protein>
<feature type="domain" description="Histidine kinase" evidence="13">
    <location>
        <begin position="753"/>
        <end position="956"/>
    </location>
</feature>
<dbReference type="FunFam" id="3.30.565.10:FF:000016">
    <property type="entry name" value="Chemotaxis protein CheA, putative"/>
    <property type="match status" value="1"/>
</dbReference>
<dbReference type="InterPro" id="IPR004105">
    <property type="entry name" value="CheA-like_dim"/>
</dbReference>
<feature type="compositionally biased region" description="Basic and acidic residues" evidence="12">
    <location>
        <begin position="678"/>
        <end position="697"/>
    </location>
</feature>
<comment type="caution">
    <text evidence="16">The sequence shown here is derived from an EMBL/GenBank/DDBJ whole genome shotgun (WGS) entry which is preliminary data.</text>
</comment>
<dbReference type="InterPro" id="IPR003594">
    <property type="entry name" value="HATPase_dom"/>
</dbReference>
<evidence type="ECO:0000256" key="1">
    <source>
        <dbReference type="ARBA" id="ARBA00000085"/>
    </source>
</evidence>
<proteinExistence type="predicted"/>
<dbReference type="PROSITE" id="PS50109">
    <property type="entry name" value="HIS_KIN"/>
    <property type="match status" value="1"/>
</dbReference>
<dbReference type="Pfam" id="PF07194">
    <property type="entry name" value="P2"/>
    <property type="match status" value="1"/>
</dbReference>
<dbReference type="SUPFAM" id="SSF47384">
    <property type="entry name" value="Homodimeric domain of signal transducing histidine kinase"/>
    <property type="match status" value="1"/>
</dbReference>
<evidence type="ECO:0000259" key="13">
    <source>
        <dbReference type="PROSITE" id="PS50109"/>
    </source>
</evidence>
<dbReference type="Gene3D" id="3.30.565.10">
    <property type="entry name" value="Histidine kinase-like ATPase, C-terminal domain"/>
    <property type="match status" value="1"/>
</dbReference>
<evidence type="ECO:0000259" key="15">
    <source>
        <dbReference type="PROSITE" id="PS50894"/>
    </source>
</evidence>
<dbReference type="InterPro" id="IPR005467">
    <property type="entry name" value="His_kinase_dom"/>
</dbReference>
<keyword evidence="5 11" id="KW-0597">Phosphoprotein</keyword>
<reference evidence="16 17" key="1">
    <citation type="journal article" date="2016" name="Nat. Commun.">
        <title>Thousands of microbial genomes shed light on interconnected biogeochemical processes in an aquifer system.</title>
        <authorList>
            <person name="Anantharaman K."/>
            <person name="Brown C.T."/>
            <person name="Hug L.A."/>
            <person name="Sharon I."/>
            <person name="Castelle C.J."/>
            <person name="Probst A.J."/>
            <person name="Thomas B.C."/>
            <person name="Singh A."/>
            <person name="Wilkins M.J."/>
            <person name="Karaoz U."/>
            <person name="Brodie E.L."/>
            <person name="Williams K.H."/>
            <person name="Hubbard S.S."/>
            <person name="Banfield J.F."/>
        </authorList>
    </citation>
    <scope>NUCLEOTIDE SEQUENCE [LARGE SCALE GENOMIC DNA]</scope>
</reference>
<gene>
    <name evidence="16" type="ORF">A2008_01140</name>
</gene>
<evidence type="ECO:0000256" key="2">
    <source>
        <dbReference type="ARBA" id="ARBA00012438"/>
    </source>
</evidence>
<dbReference type="PANTHER" id="PTHR43395:SF1">
    <property type="entry name" value="CHEMOTAXIS PROTEIN CHEA"/>
    <property type="match status" value="1"/>
</dbReference>
<feature type="modified residue" description="Phosphohistidine" evidence="11">
    <location>
        <position position="344"/>
    </location>
</feature>
<dbReference type="InterPro" id="IPR036097">
    <property type="entry name" value="HisK_dim/P_sf"/>
</dbReference>
<evidence type="ECO:0000256" key="6">
    <source>
        <dbReference type="ARBA" id="ARBA00022679"/>
    </source>
</evidence>
<dbReference type="InterPro" id="IPR051315">
    <property type="entry name" value="Bact_Chemotaxis_CheA"/>
</dbReference>
<dbReference type="SMART" id="SM00260">
    <property type="entry name" value="CheW"/>
    <property type="match status" value="1"/>
</dbReference>
<dbReference type="PROSITE" id="PS50851">
    <property type="entry name" value="CHEW"/>
    <property type="match status" value="1"/>
</dbReference>
<dbReference type="GO" id="GO:0000155">
    <property type="term" value="F:phosphorelay sensor kinase activity"/>
    <property type="evidence" value="ECO:0007669"/>
    <property type="project" value="InterPro"/>
</dbReference>
<keyword evidence="4" id="KW-0145">Chemotaxis</keyword>